<dbReference type="EMBL" id="MDZA01000453">
    <property type="protein sequence ID" value="OGX81140.1"/>
    <property type="molecule type" value="Genomic_DNA"/>
</dbReference>
<evidence type="ECO:0000313" key="3">
    <source>
        <dbReference type="Proteomes" id="UP000177506"/>
    </source>
</evidence>
<dbReference type="Proteomes" id="UP000177506">
    <property type="component" value="Unassembled WGS sequence"/>
</dbReference>
<sequence length="201" mass="23686">MAKLHNLTADLTLRHPRPCYDLDSTLRQPLKTVAPAFHDYPEGLAYLQKVVIQTVSKLENMNTVAFSYGYCHYDFLPKNFHFDAEDRLTFFDFDFAGTGYLVNDAMTFFVHYFLNRMLKGTSAAESARAFAVFVAGYREVRPLTEAELAAIPYLGVGFWLFYLEFQYRNFDDWSNNFFGPRYLRERVGWIKQWVEWYCDFD</sequence>
<name>A0A1G1SR76_9BACT</name>
<keyword evidence="3" id="KW-1185">Reference proteome</keyword>
<organism evidence="2 3">
    <name type="scientific">Hymenobacter coccineus</name>
    <dbReference type="NCBI Taxonomy" id="1908235"/>
    <lineage>
        <taxon>Bacteria</taxon>
        <taxon>Pseudomonadati</taxon>
        <taxon>Bacteroidota</taxon>
        <taxon>Cytophagia</taxon>
        <taxon>Cytophagales</taxon>
        <taxon>Hymenobacteraceae</taxon>
        <taxon>Hymenobacter</taxon>
    </lineage>
</organism>
<gene>
    <name evidence="2" type="ORF">BEN49_15825</name>
</gene>
<feature type="domain" description="Aminoglycoside phosphotransferase" evidence="1">
    <location>
        <begin position="2"/>
        <end position="142"/>
    </location>
</feature>
<protein>
    <recommendedName>
        <fullName evidence="1">Aminoglycoside phosphotransferase domain-containing protein</fullName>
    </recommendedName>
</protein>
<dbReference type="InterPro" id="IPR002575">
    <property type="entry name" value="Aminoglycoside_PTrfase"/>
</dbReference>
<dbReference type="SUPFAM" id="SSF56112">
    <property type="entry name" value="Protein kinase-like (PK-like)"/>
    <property type="match status" value="1"/>
</dbReference>
<comment type="caution">
    <text evidence="2">The sequence shown here is derived from an EMBL/GenBank/DDBJ whole genome shotgun (WGS) entry which is preliminary data.</text>
</comment>
<dbReference type="AlphaFoldDB" id="A0A1G1SR76"/>
<dbReference type="Pfam" id="PF01636">
    <property type="entry name" value="APH"/>
    <property type="match status" value="1"/>
</dbReference>
<reference evidence="2 3" key="1">
    <citation type="submission" date="2016-08" db="EMBL/GenBank/DDBJ databases">
        <title>Hymenobacter coccineus sp. nov., Hymenobacter lapidarius sp. nov. and Hymenobacter glacialis sp. nov., isolated from Antarctic soil.</title>
        <authorList>
            <person name="Sedlacek I."/>
            <person name="Kralova S."/>
            <person name="Kyrova K."/>
            <person name="Maslanova I."/>
            <person name="Stankova E."/>
            <person name="Vrbovska V."/>
            <person name="Nemec M."/>
            <person name="Bartak M."/>
            <person name="Svec P."/>
            <person name="Busse H.-J."/>
            <person name="Pantucek R."/>
        </authorList>
    </citation>
    <scope>NUCLEOTIDE SEQUENCE [LARGE SCALE GENOMIC DNA]</scope>
    <source>
        <strain evidence="2 3">CCM 8649</strain>
    </source>
</reference>
<evidence type="ECO:0000259" key="1">
    <source>
        <dbReference type="Pfam" id="PF01636"/>
    </source>
</evidence>
<accession>A0A1G1SR76</accession>
<evidence type="ECO:0000313" key="2">
    <source>
        <dbReference type="EMBL" id="OGX81140.1"/>
    </source>
</evidence>
<proteinExistence type="predicted"/>
<dbReference type="InterPro" id="IPR011009">
    <property type="entry name" value="Kinase-like_dom_sf"/>
</dbReference>
<dbReference type="Gene3D" id="3.90.1200.10">
    <property type="match status" value="1"/>
</dbReference>